<dbReference type="Pfam" id="PF01406">
    <property type="entry name" value="tRNA-synt_1e"/>
    <property type="match status" value="1"/>
</dbReference>
<dbReference type="CTD" id="36563"/>
<dbReference type="CDD" id="cd00672">
    <property type="entry name" value="CysRS_core"/>
    <property type="match status" value="1"/>
</dbReference>
<comment type="cofactor">
    <cofactor evidence="1">
        <name>Zn(2+)</name>
        <dbReference type="ChEBI" id="CHEBI:29105"/>
    </cofactor>
</comment>
<evidence type="ECO:0000256" key="2">
    <source>
        <dbReference type="ARBA" id="ARBA00005594"/>
    </source>
</evidence>
<keyword evidence="8" id="KW-0067">ATP-binding</keyword>
<dbReference type="AlphaFoldDB" id="A0AAJ6YR70"/>
<feature type="domain" description="tRNA synthetases class I catalytic" evidence="19">
    <location>
        <begin position="56"/>
        <end position="343"/>
    </location>
</feature>
<evidence type="ECO:0000256" key="4">
    <source>
        <dbReference type="ARBA" id="ARBA00022598"/>
    </source>
</evidence>
<name>A0AAJ6YR70_9HYME</name>
<dbReference type="Gene3D" id="1.20.120.1910">
    <property type="entry name" value="Cysteine-tRNA ligase, C-terminal anti-codon recognition domain"/>
    <property type="match status" value="1"/>
</dbReference>
<dbReference type="SUPFAM" id="SSF52374">
    <property type="entry name" value="Nucleotidylyl transferase"/>
    <property type="match status" value="1"/>
</dbReference>
<dbReference type="PRINTS" id="PR00983">
    <property type="entry name" value="TRNASYNTHCYS"/>
</dbReference>
<dbReference type="InterPro" id="IPR015803">
    <property type="entry name" value="Cys-tRNA-ligase"/>
</dbReference>
<evidence type="ECO:0000256" key="7">
    <source>
        <dbReference type="ARBA" id="ARBA00022833"/>
    </source>
</evidence>
<dbReference type="NCBIfam" id="TIGR00435">
    <property type="entry name" value="cysS"/>
    <property type="match status" value="1"/>
</dbReference>
<dbReference type="KEGG" id="csol:105366070"/>
<dbReference type="PANTHER" id="PTHR10890">
    <property type="entry name" value="CYSTEINYL-TRNA SYNTHETASE"/>
    <property type="match status" value="1"/>
</dbReference>
<dbReference type="SUPFAM" id="SSF47323">
    <property type="entry name" value="Anticodon-binding domain of a subclass of class I aminoacyl-tRNA synthetases"/>
    <property type="match status" value="1"/>
</dbReference>
<evidence type="ECO:0000256" key="6">
    <source>
        <dbReference type="ARBA" id="ARBA00022741"/>
    </source>
</evidence>
<dbReference type="RefSeq" id="XP_011502686.1">
    <property type="nucleotide sequence ID" value="XM_011504384.1"/>
</dbReference>
<dbReference type="GO" id="GO:0005737">
    <property type="term" value="C:cytoplasm"/>
    <property type="evidence" value="ECO:0007669"/>
    <property type="project" value="InterPro"/>
</dbReference>
<dbReference type="Pfam" id="PF09190">
    <property type="entry name" value="DALR_2"/>
    <property type="match status" value="1"/>
</dbReference>
<comment type="function">
    <text evidence="12">Mitochondrial cysteine-specific aminoacyl-tRNA synthetase that catalyzes the ATP-dependent ligation of cysteine to tRNA(Cys).</text>
</comment>
<dbReference type="GO" id="GO:0004817">
    <property type="term" value="F:cysteine-tRNA ligase activity"/>
    <property type="evidence" value="ECO:0007669"/>
    <property type="project" value="UniProtKB-EC"/>
</dbReference>
<evidence type="ECO:0000256" key="8">
    <source>
        <dbReference type="ARBA" id="ARBA00022840"/>
    </source>
</evidence>
<dbReference type="GeneID" id="105366070"/>
<evidence type="ECO:0000256" key="3">
    <source>
        <dbReference type="ARBA" id="ARBA00012832"/>
    </source>
</evidence>
<dbReference type="Proteomes" id="UP000695007">
    <property type="component" value="Unplaced"/>
</dbReference>
<protein>
    <recommendedName>
        <fullName evidence="3">cysteine--tRNA ligase</fullName>
        <ecNumber evidence="3">6.1.1.16</ecNumber>
    </recommendedName>
    <alternativeName>
        <fullName evidence="11">Cysteinyl-tRNA synthetase</fullName>
    </alternativeName>
</protein>
<evidence type="ECO:0000259" key="20">
    <source>
        <dbReference type="Pfam" id="PF09190"/>
    </source>
</evidence>
<gene>
    <name evidence="22" type="primary">LOC105366070</name>
</gene>
<organism evidence="21 22">
    <name type="scientific">Ceratosolen solmsi marchali</name>
    <dbReference type="NCBI Taxonomy" id="326594"/>
    <lineage>
        <taxon>Eukaryota</taxon>
        <taxon>Metazoa</taxon>
        <taxon>Ecdysozoa</taxon>
        <taxon>Arthropoda</taxon>
        <taxon>Hexapoda</taxon>
        <taxon>Insecta</taxon>
        <taxon>Pterygota</taxon>
        <taxon>Neoptera</taxon>
        <taxon>Endopterygota</taxon>
        <taxon>Hymenoptera</taxon>
        <taxon>Apocrita</taxon>
        <taxon>Proctotrupomorpha</taxon>
        <taxon>Chalcidoidea</taxon>
        <taxon>Agaonidae</taxon>
        <taxon>Agaoninae</taxon>
        <taxon>Ceratosolen</taxon>
    </lineage>
</organism>
<comment type="catalytic activity">
    <reaction evidence="17">
        <text>S-sulfanyl-L-cysteine + tRNA(Cys) + ATP = (S)-sulfanyl-L-cysteinyl-tRNA(Cys) + AMP + diphosphate</text>
        <dbReference type="Rhea" id="RHEA:78647"/>
        <dbReference type="Rhea" id="RHEA-COMP:9661"/>
        <dbReference type="Rhea" id="RHEA-COMP:19119"/>
        <dbReference type="ChEBI" id="CHEBI:30616"/>
        <dbReference type="ChEBI" id="CHEBI:33019"/>
        <dbReference type="ChEBI" id="CHEBI:58591"/>
        <dbReference type="ChEBI" id="CHEBI:78442"/>
        <dbReference type="ChEBI" id="CHEBI:229520"/>
        <dbReference type="ChEBI" id="CHEBI:456215"/>
    </reaction>
    <physiologicalReaction direction="left-to-right" evidence="17">
        <dbReference type="Rhea" id="RHEA:78648"/>
    </physiologicalReaction>
</comment>
<keyword evidence="4 22" id="KW-0436">Ligase</keyword>
<comment type="function">
    <text evidence="13">In addition to its role as an aminoacyl-tRNA synthetase, has also cysteine persulfide synthase activity. Produces reactive persulfide species such as cysteine persulfide (CysSSH) from substrate cysteine and mediate direct incorporation of CysSSH into proteins during translations, resulting in protein persulfides and polysulfides. CysSSHs behave as potent antioxidants and cellular protectants.</text>
</comment>
<evidence type="ECO:0000256" key="12">
    <source>
        <dbReference type="ARBA" id="ARBA00043868"/>
    </source>
</evidence>
<evidence type="ECO:0000256" key="13">
    <source>
        <dbReference type="ARBA" id="ARBA00045476"/>
    </source>
</evidence>
<keyword evidence="5" id="KW-0479">Metal-binding</keyword>
<comment type="catalytic activity">
    <reaction evidence="16">
        <text>S-sulfanyl-L-cysteine + L-cysteine = S-disulfanyl-L-cysteine + L-alanine</text>
        <dbReference type="Rhea" id="RHEA:78627"/>
        <dbReference type="ChEBI" id="CHEBI:35235"/>
        <dbReference type="ChEBI" id="CHEBI:57972"/>
        <dbReference type="ChEBI" id="CHEBI:58591"/>
        <dbReference type="ChEBI" id="CHEBI:229465"/>
    </reaction>
    <physiologicalReaction direction="left-to-right" evidence="16">
        <dbReference type="Rhea" id="RHEA:78628"/>
    </physiologicalReaction>
</comment>
<evidence type="ECO:0000256" key="17">
    <source>
        <dbReference type="ARBA" id="ARBA00048609"/>
    </source>
</evidence>
<dbReference type="PANTHER" id="PTHR10890:SF27">
    <property type="entry name" value="CYSTEINE--TRNA LIGASE, MITOCHONDRIAL-RELATED"/>
    <property type="match status" value="1"/>
</dbReference>
<evidence type="ECO:0000313" key="21">
    <source>
        <dbReference type="Proteomes" id="UP000695007"/>
    </source>
</evidence>
<keyword evidence="21" id="KW-1185">Reference proteome</keyword>
<dbReference type="InterPro" id="IPR024909">
    <property type="entry name" value="Cys-tRNA/MSH_ligase"/>
</dbReference>
<evidence type="ECO:0000256" key="10">
    <source>
        <dbReference type="ARBA" id="ARBA00023146"/>
    </source>
</evidence>
<comment type="catalytic activity">
    <reaction evidence="18">
        <text>tRNA(Cys) + L-cysteine + ATP = L-cysteinyl-tRNA(Cys) + AMP + diphosphate</text>
        <dbReference type="Rhea" id="RHEA:17773"/>
        <dbReference type="Rhea" id="RHEA-COMP:9661"/>
        <dbReference type="Rhea" id="RHEA-COMP:9679"/>
        <dbReference type="ChEBI" id="CHEBI:30616"/>
        <dbReference type="ChEBI" id="CHEBI:33019"/>
        <dbReference type="ChEBI" id="CHEBI:35235"/>
        <dbReference type="ChEBI" id="CHEBI:78442"/>
        <dbReference type="ChEBI" id="CHEBI:78517"/>
        <dbReference type="ChEBI" id="CHEBI:456215"/>
        <dbReference type="EC" id="6.1.1.16"/>
    </reaction>
    <physiologicalReaction direction="right-to-left" evidence="18">
        <dbReference type="Rhea" id="RHEA:17775"/>
    </physiologicalReaction>
</comment>
<dbReference type="GO" id="GO:0046872">
    <property type="term" value="F:metal ion binding"/>
    <property type="evidence" value="ECO:0007669"/>
    <property type="project" value="UniProtKB-KW"/>
</dbReference>
<evidence type="ECO:0000256" key="9">
    <source>
        <dbReference type="ARBA" id="ARBA00022917"/>
    </source>
</evidence>
<evidence type="ECO:0000256" key="18">
    <source>
        <dbReference type="ARBA" id="ARBA00049046"/>
    </source>
</evidence>
<evidence type="ECO:0000256" key="11">
    <source>
        <dbReference type="ARBA" id="ARBA00031499"/>
    </source>
</evidence>
<reference evidence="22" key="1">
    <citation type="submission" date="2025-08" db="UniProtKB">
        <authorList>
            <consortium name="RefSeq"/>
        </authorList>
    </citation>
    <scope>IDENTIFICATION</scope>
</reference>
<keyword evidence="10" id="KW-0030">Aminoacyl-tRNA synthetase</keyword>
<dbReference type="FunFam" id="3.40.50.620:FF:000027">
    <property type="entry name" value="Cysteine--tRNA ligase, cytoplasmic"/>
    <property type="match status" value="1"/>
</dbReference>
<evidence type="ECO:0000259" key="19">
    <source>
        <dbReference type="Pfam" id="PF01406"/>
    </source>
</evidence>
<evidence type="ECO:0000256" key="14">
    <source>
        <dbReference type="ARBA" id="ARBA00047499"/>
    </source>
</evidence>
<evidence type="ECO:0000256" key="15">
    <source>
        <dbReference type="ARBA" id="ARBA00047548"/>
    </source>
</evidence>
<keyword evidence="6" id="KW-0547">Nucleotide-binding</keyword>
<keyword evidence="7" id="KW-0862">Zinc</keyword>
<dbReference type="InterPro" id="IPR014729">
    <property type="entry name" value="Rossmann-like_a/b/a_fold"/>
</dbReference>
<dbReference type="InterPro" id="IPR009080">
    <property type="entry name" value="tRNAsynth_Ia_anticodon-bd"/>
</dbReference>
<keyword evidence="9" id="KW-0648">Protein biosynthesis</keyword>
<comment type="catalytic activity">
    <reaction evidence="15">
        <text>2 L-cysteine = S-sulfanyl-L-cysteine + L-alanine</text>
        <dbReference type="Rhea" id="RHEA:78543"/>
        <dbReference type="ChEBI" id="CHEBI:35235"/>
        <dbReference type="ChEBI" id="CHEBI:57972"/>
        <dbReference type="ChEBI" id="CHEBI:58591"/>
    </reaction>
    <physiologicalReaction direction="left-to-right" evidence="15">
        <dbReference type="Rhea" id="RHEA:78544"/>
    </physiologicalReaction>
</comment>
<feature type="domain" description="Cysteinyl-tRNA synthetase class Ia DALR" evidence="20">
    <location>
        <begin position="388"/>
        <end position="445"/>
    </location>
</feature>
<comment type="catalytic activity">
    <reaction evidence="14">
        <text>S-disulfanyl-L-cysteine + tRNA(Cys) + ATP = (S)-disulfanyl-L-cysteinyl-tRNA(Cys) + AMP + diphosphate</text>
        <dbReference type="Rhea" id="RHEA:78651"/>
        <dbReference type="Rhea" id="RHEA-COMP:9661"/>
        <dbReference type="Rhea" id="RHEA-COMP:19120"/>
        <dbReference type="ChEBI" id="CHEBI:30616"/>
        <dbReference type="ChEBI" id="CHEBI:33019"/>
        <dbReference type="ChEBI" id="CHEBI:78442"/>
        <dbReference type="ChEBI" id="CHEBI:229465"/>
        <dbReference type="ChEBI" id="CHEBI:229521"/>
        <dbReference type="ChEBI" id="CHEBI:456215"/>
    </reaction>
    <physiologicalReaction direction="left-to-right" evidence="14">
        <dbReference type="Rhea" id="RHEA:78652"/>
    </physiologicalReaction>
</comment>
<comment type="similarity">
    <text evidence="2">Belongs to the class-I aminoacyl-tRNA synthetase family.</text>
</comment>
<sequence length="519" mass="59550">MCSLRRFSFSMWKRFIHYRAQPEHKFEWIRPTGHKTNILVYNPITRVKTPLILRNHNVITWYMCGPTVYDTSHIGHACTYVRFDIIRRILSEVFNYNVVYVMGMTDIDDKIINKSNECGESCQSITHRYENEFFADMDSLNVLRPLVTCKVTNYISEIVAFIEQIFSKNGAYVGKDGSVYFDTCKYLNYGKLKPPQVEGFDANKKSPLDFALWKISKQNEPFWESPWGRGRPGWHIECSAIASTILGDNIDIHSGGIDLSFPHHENEEAQSCCYHDVDQWVNYWLHTGHLHLEGDTKMSKSLQNTISISSLLNICTANQFRMLCLLSDYKKNVVFSNDLVEKASTILKKIEFFLCDCKAYYSGKYEMWDIDASKLLSCLDETKAQINAAFANDFNTPKVIAEILILISTANKMMKSEKTTTAARSIETVAAVSNYIQSIFAKLGISYLKTSDMNNNISNILDTLVEFRRNVRNKSLMANTKDIELLKLCDDVRTKLTSCGVEIRVKDFILTIVKNPLGY</sequence>
<dbReference type="HAMAP" id="MF_00041">
    <property type="entry name" value="Cys_tRNA_synth"/>
    <property type="match status" value="1"/>
</dbReference>
<proteinExistence type="inferred from homology"/>
<evidence type="ECO:0000256" key="5">
    <source>
        <dbReference type="ARBA" id="ARBA00022723"/>
    </source>
</evidence>
<evidence type="ECO:0000256" key="1">
    <source>
        <dbReference type="ARBA" id="ARBA00001947"/>
    </source>
</evidence>
<dbReference type="EC" id="6.1.1.16" evidence="3"/>
<dbReference type="GO" id="GO:0005524">
    <property type="term" value="F:ATP binding"/>
    <property type="evidence" value="ECO:0007669"/>
    <property type="project" value="UniProtKB-KW"/>
</dbReference>
<dbReference type="GO" id="GO:0006423">
    <property type="term" value="P:cysteinyl-tRNA aminoacylation"/>
    <property type="evidence" value="ECO:0007669"/>
    <property type="project" value="InterPro"/>
</dbReference>
<dbReference type="InterPro" id="IPR015273">
    <property type="entry name" value="Cys-tRNA-synt_Ia_DALR"/>
</dbReference>
<accession>A0AAJ6YR70</accession>
<evidence type="ECO:0000256" key="16">
    <source>
        <dbReference type="ARBA" id="ARBA00047731"/>
    </source>
</evidence>
<dbReference type="InterPro" id="IPR032678">
    <property type="entry name" value="tRNA-synt_1_cat_dom"/>
</dbReference>
<evidence type="ECO:0000313" key="22">
    <source>
        <dbReference type="RefSeq" id="XP_011502686.1"/>
    </source>
</evidence>
<dbReference type="Gene3D" id="3.40.50.620">
    <property type="entry name" value="HUPs"/>
    <property type="match status" value="1"/>
</dbReference>